<feature type="region of interest" description="Disordered" evidence="1">
    <location>
        <begin position="205"/>
        <end position="283"/>
    </location>
</feature>
<accession>A0A4Y2VPN4</accession>
<name>A0A4Y2VPN4_ARAVE</name>
<proteinExistence type="predicted"/>
<evidence type="ECO:0000256" key="1">
    <source>
        <dbReference type="SAM" id="MobiDB-lite"/>
    </source>
</evidence>
<dbReference type="Proteomes" id="UP000499080">
    <property type="component" value="Unassembled WGS sequence"/>
</dbReference>
<keyword evidence="3" id="KW-1185">Reference proteome</keyword>
<feature type="region of interest" description="Disordered" evidence="1">
    <location>
        <begin position="120"/>
        <end position="140"/>
    </location>
</feature>
<gene>
    <name evidence="2" type="ORF">AVEN_198746_1</name>
</gene>
<sequence>MEFWKGRRNAMRHSRYPIRMLLQPLSRSHLELLLRLHEAAPLSRIAQVNTWRERSSLNQYVTKLPDAGSPAEAARSGNAQQDGTNAGTPAEAARSGPAQQVNTWRERSSLNQYVTKLPDAAGSPAEAARSGNAQQDGTSQHLAGAEFAQPTRHKIPQMQELLLRPHEAAPPSKSTLGGSEVRSTDTSPNSQMQWIFLLRPHEAATPSRMAQVSTGGSGVRSTDTSQNSPDEELLLRQHEAAPPSKSRFGGERSSLNQRHQTPRVGLPAEAARSGNAQQDGTSQHLAGAEFAQPTRHKIPQMQEVLLRPHEGPAQQVNTWQERSSLNRHVTKLPRCRISC</sequence>
<feature type="region of interest" description="Disordered" evidence="1">
    <location>
        <begin position="64"/>
        <end position="105"/>
    </location>
</feature>
<comment type="caution">
    <text evidence="2">The sequence shown here is derived from an EMBL/GenBank/DDBJ whole genome shotgun (WGS) entry which is preliminary data.</text>
</comment>
<evidence type="ECO:0000313" key="2">
    <source>
        <dbReference type="EMBL" id="GBO27305.1"/>
    </source>
</evidence>
<reference evidence="2 3" key="1">
    <citation type="journal article" date="2019" name="Sci. Rep.">
        <title>Orb-weaving spider Araneus ventricosus genome elucidates the spidroin gene catalogue.</title>
        <authorList>
            <person name="Kono N."/>
            <person name="Nakamura H."/>
            <person name="Ohtoshi R."/>
            <person name="Moran D.A.P."/>
            <person name="Shinohara A."/>
            <person name="Yoshida Y."/>
            <person name="Fujiwara M."/>
            <person name="Mori M."/>
            <person name="Tomita M."/>
            <person name="Arakawa K."/>
        </authorList>
    </citation>
    <scope>NUCLEOTIDE SEQUENCE [LARGE SCALE GENOMIC DNA]</scope>
</reference>
<dbReference type="EMBL" id="BGPR01050283">
    <property type="protein sequence ID" value="GBO27305.1"/>
    <property type="molecule type" value="Genomic_DNA"/>
</dbReference>
<evidence type="ECO:0000313" key="3">
    <source>
        <dbReference type="Proteomes" id="UP000499080"/>
    </source>
</evidence>
<feature type="compositionally biased region" description="Polar residues" evidence="1">
    <location>
        <begin position="274"/>
        <end position="283"/>
    </location>
</feature>
<feature type="compositionally biased region" description="Polar residues" evidence="1">
    <location>
        <begin position="208"/>
        <end position="228"/>
    </location>
</feature>
<feature type="compositionally biased region" description="Polar residues" evidence="1">
    <location>
        <begin position="77"/>
        <end position="87"/>
    </location>
</feature>
<organism evidence="2 3">
    <name type="scientific">Araneus ventricosus</name>
    <name type="common">Orbweaver spider</name>
    <name type="synonym">Epeira ventricosa</name>
    <dbReference type="NCBI Taxonomy" id="182803"/>
    <lineage>
        <taxon>Eukaryota</taxon>
        <taxon>Metazoa</taxon>
        <taxon>Ecdysozoa</taxon>
        <taxon>Arthropoda</taxon>
        <taxon>Chelicerata</taxon>
        <taxon>Arachnida</taxon>
        <taxon>Araneae</taxon>
        <taxon>Araneomorphae</taxon>
        <taxon>Entelegynae</taxon>
        <taxon>Araneoidea</taxon>
        <taxon>Araneidae</taxon>
        <taxon>Araneus</taxon>
    </lineage>
</organism>
<feature type="region of interest" description="Disordered" evidence="1">
    <location>
        <begin position="168"/>
        <end position="188"/>
    </location>
</feature>
<protein>
    <submittedName>
        <fullName evidence="2">Uncharacterized protein</fullName>
    </submittedName>
</protein>
<dbReference type="AlphaFoldDB" id="A0A4Y2VPN4"/>
<feature type="compositionally biased region" description="Polar residues" evidence="1">
    <location>
        <begin position="131"/>
        <end position="140"/>
    </location>
</feature>